<evidence type="ECO:0000313" key="7">
    <source>
        <dbReference type="Proteomes" id="UP000630887"/>
    </source>
</evidence>
<dbReference type="PROSITE" id="PS51935">
    <property type="entry name" value="NLPC_P60"/>
    <property type="match status" value="1"/>
</dbReference>
<dbReference type="PANTHER" id="PTHR47053:SF1">
    <property type="entry name" value="MUREIN DD-ENDOPEPTIDASE MEPH-RELATED"/>
    <property type="match status" value="1"/>
</dbReference>
<dbReference type="Pfam" id="PF00877">
    <property type="entry name" value="NLPC_P60"/>
    <property type="match status" value="1"/>
</dbReference>
<reference evidence="6 7" key="1">
    <citation type="submission" date="2021-01" db="EMBL/GenBank/DDBJ databases">
        <title>Whole genome shotgun sequence of Catellatospora coxensis NBRC 107359.</title>
        <authorList>
            <person name="Komaki H."/>
            <person name="Tamura T."/>
        </authorList>
    </citation>
    <scope>NUCLEOTIDE SEQUENCE [LARGE SCALE GENOMIC DNA]</scope>
    <source>
        <strain evidence="6 7">NBRC 107359</strain>
    </source>
</reference>
<dbReference type="EMBL" id="BONI01000067">
    <property type="protein sequence ID" value="GIG09528.1"/>
    <property type="molecule type" value="Genomic_DNA"/>
</dbReference>
<evidence type="ECO:0000256" key="1">
    <source>
        <dbReference type="ARBA" id="ARBA00007074"/>
    </source>
</evidence>
<name>A0A8J3PAL7_9ACTN</name>
<keyword evidence="3" id="KW-0378">Hydrolase</keyword>
<keyword evidence="2" id="KW-0645">Protease</keyword>
<evidence type="ECO:0000256" key="4">
    <source>
        <dbReference type="ARBA" id="ARBA00022807"/>
    </source>
</evidence>
<evidence type="ECO:0000259" key="5">
    <source>
        <dbReference type="PROSITE" id="PS51935"/>
    </source>
</evidence>
<dbReference type="Gene3D" id="3.90.1720.10">
    <property type="entry name" value="endopeptidase domain like (from Nostoc punctiforme)"/>
    <property type="match status" value="1"/>
</dbReference>
<dbReference type="AlphaFoldDB" id="A0A8J3PAL7"/>
<dbReference type="InterPro" id="IPR051202">
    <property type="entry name" value="Peptidase_C40"/>
</dbReference>
<dbReference type="GO" id="GO:0006508">
    <property type="term" value="P:proteolysis"/>
    <property type="evidence" value="ECO:0007669"/>
    <property type="project" value="UniProtKB-KW"/>
</dbReference>
<keyword evidence="4" id="KW-0788">Thiol protease</keyword>
<sequence length="238" mass="25661">MKIATVTAPVATLWSRPDAPRPGVDAAALGPRCDLRSWAAGLDDTGRMYDGVLTQLLHGEPVLIEEIRDGWARVVATAQPAARLDPRGYPGWLPLDQLSVRESTDNGTAVAVGVAALEVARAWRGVPYVWGGLTPYGIDCSGLVHLAFRQLGVTIPRDAYDQQPATTDVPLGTERPGDLYFFARPDGRVQHVGFVTEPPTPDGRRHMLHACGDAFLVVEEQLRPTRVATLTAAGRITP</sequence>
<evidence type="ECO:0000256" key="3">
    <source>
        <dbReference type="ARBA" id="ARBA00022801"/>
    </source>
</evidence>
<dbReference type="RefSeq" id="WP_203696624.1">
    <property type="nucleotide sequence ID" value="NZ_BAAALC010000009.1"/>
</dbReference>
<accession>A0A8J3PAL7</accession>
<dbReference type="GO" id="GO:0008234">
    <property type="term" value="F:cysteine-type peptidase activity"/>
    <property type="evidence" value="ECO:0007669"/>
    <property type="project" value="UniProtKB-KW"/>
</dbReference>
<protein>
    <recommendedName>
        <fullName evidence="5">NlpC/P60 domain-containing protein</fullName>
    </recommendedName>
</protein>
<proteinExistence type="inferred from homology"/>
<organism evidence="6 7">
    <name type="scientific">Catellatospora coxensis</name>
    <dbReference type="NCBI Taxonomy" id="310354"/>
    <lineage>
        <taxon>Bacteria</taxon>
        <taxon>Bacillati</taxon>
        <taxon>Actinomycetota</taxon>
        <taxon>Actinomycetes</taxon>
        <taxon>Micromonosporales</taxon>
        <taxon>Micromonosporaceae</taxon>
        <taxon>Catellatospora</taxon>
    </lineage>
</organism>
<dbReference type="InterPro" id="IPR000064">
    <property type="entry name" value="NLP_P60_dom"/>
</dbReference>
<dbReference type="InterPro" id="IPR038765">
    <property type="entry name" value="Papain-like_cys_pep_sf"/>
</dbReference>
<keyword evidence="7" id="KW-1185">Reference proteome</keyword>
<comment type="similarity">
    <text evidence="1">Belongs to the peptidase C40 family.</text>
</comment>
<dbReference type="Proteomes" id="UP000630887">
    <property type="component" value="Unassembled WGS sequence"/>
</dbReference>
<evidence type="ECO:0000313" key="6">
    <source>
        <dbReference type="EMBL" id="GIG09528.1"/>
    </source>
</evidence>
<evidence type="ECO:0000256" key="2">
    <source>
        <dbReference type="ARBA" id="ARBA00022670"/>
    </source>
</evidence>
<dbReference type="SUPFAM" id="SSF54001">
    <property type="entry name" value="Cysteine proteinases"/>
    <property type="match status" value="1"/>
</dbReference>
<gene>
    <name evidence="6" type="ORF">Cco03nite_62280</name>
</gene>
<comment type="caution">
    <text evidence="6">The sequence shown here is derived from an EMBL/GenBank/DDBJ whole genome shotgun (WGS) entry which is preliminary data.</text>
</comment>
<feature type="domain" description="NlpC/P60" evidence="5">
    <location>
        <begin position="110"/>
        <end position="237"/>
    </location>
</feature>
<dbReference type="PANTHER" id="PTHR47053">
    <property type="entry name" value="MUREIN DD-ENDOPEPTIDASE MEPH-RELATED"/>
    <property type="match status" value="1"/>
</dbReference>